<evidence type="ECO:0000313" key="2">
    <source>
        <dbReference type="EMBL" id="CDQ04019.1"/>
    </source>
</evidence>
<accession>A0A1I9G6S3</accession>
<name>A0A1I9G6S3_BRUMA</name>
<protein>
    <submittedName>
        <fullName evidence="2">Bm11041</fullName>
    </submittedName>
</protein>
<organism evidence="2">
    <name type="scientific">Brugia malayi</name>
    <name type="common">Filarial nematode worm</name>
    <dbReference type="NCBI Taxonomy" id="6279"/>
    <lineage>
        <taxon>Eukaryota</taxon>
        <taxon>Metazoa</taxon>
        <taxon>Ecdysozoa</taxon>
        <taxon>Nematoda</taxon>
        <taxon>Chromadorea</taxon>
        <taxon>Rhabditida</taxon>
        <taxon>Spirurina</taxon>
        <taxon>Spiruromorpha</taxon>
        <taxon>Filarioidea</taxon>
        <taxon>Onchocercidae</taxon>
        <taxon>Brugia</taxon>
    </lineage>
</organism>
<keyword evidence="1" id="KW-0812">Transmembrane</keyword>
<keyword evidence="1" id="KW-0472">Membrane</keyword>
<dbReference type="AlphaFoldDB" id="A0A1I9G6S3"/>
<reference evidence="2" key="1">
    <citation type="journal article" date="2007" name="Science">
        <title>Draft genome of the filarial nematode parasite Brugia malayi.</title>
        <authorList>
            <person name="Ghedin E."/>
            <person name="Wang S."/>
            <person name="Spiro D."/>
            <person name="Caler E."/>
            <person name="Zhao Q."/>
            <person name="Crabtree J."/>
            <person name="Allen J.E."/>
            <person name="Delcher A.L."/>
            <person name="Guiliano D.B."/>
            <person name="Miranda-Saavedra D."/>
            <person name="Angiuoli S.V."/>
            <person name="Creasy T."/>
            <person name="Amedeo P."/>
            <person name="Haas B."/>
            <person name="El-Sayed N.M."/>
            <person name="Wortman J.R."/>
            <person name="Feldblyum T."/>
            <person name="Tallon L."/>
            <person name="Schatz M."/>
            <person name="Shumway M."/>
            <person name="Koo H."/>
            <person name="Salzberg S.L."/>
            <person name="Schobel S."/>
            <person name="Pertea M."/>
            <person name="Pop M."/>
            <person name="White O."/>
            <person name="Barton G.J."/>
            <person name="Carlow C.K."/>
            <person name="Crawford M.J."/>
            <person name="Daub J."/>
            <person name="Dimmic M.W."/>
            <person name="Estes C.F."/>
            <person name="Foster J.M."/>
            <person name="Ganatra M."/>
            <person name="Gregory W.F."/>
            <person name="Johnson N.M."/>
            <person name="Jin J."/>
            <person name="Komuniecki R."/>
            <person name="Korf I."/>
            <person name="Kumar S."/>
            <person name="Laney S."/>
            <person name="Li B.W."/>
            <person name="Li W."/>
            <person name="Lindblom T.H."/>
            <person name="Lustigman S."/>
            <person name="Ma D."/>
            <person name="Maina C.V."/>
            <person name="Martin D.M."/>
            <person name="McCarter J.P."/>
            <person name="McReynolds L."/>
            <person name="Mitreva M."/>
            <person name="Nutman T.B."/>
            <person name="Parkinson J."/>
            <person name="Peregrin-Alvarez J.M."/>
            <person name="Poole C."/>
            <person name="Ren Q."/>
            <person name="Saunders L."/>
            <person name="Sluder A.E."/>
            <person name="Smith K."/>
            <person name="Stanke M."/>
            <person name="Unnasch T.R."/>
            <person name="Ware J."/>
            <person name="Wei A.D."/>
            <person name="Weil G."/>
            <person name="Williams D.J."/>
            <person name="Zhang Y."/>
            <person name="Williams S.A."/>
            <person name="Fraser-Liggett C."/>
            <person name="Slatko B."/>
            <person name="Blaxter M.L."/>
            <person name="Scott A.L."/>
        </authorList>
    </citation>
    <scope>NUCLEOTIDE SEQUENCE</scope>
    <source>
        <strain evidence="2">FR3</strain>
    </source>
</reference>
<proteinExistence type="predicted"/>
<sequence>MPSKYHHKQRDGFDAQKIVTYMTNMGVLAFPGGLSSSLIAVVYQVRL</sequence>
<dbReference type="EMBL" id="LN857017">
    <property type="protein sequence ID" value="CDQ04019.1"/>
    <property type="molecule type" value="Genomic_DNA"/>
</dbReference>
<keyword evidence="1" id="KW-1133">Transmembrane helix</keyword>
<feature type="transmembrane region" description="Helical" evidence="1">
    <location>
        <begin position="21"/>
        <end position="43"/>
    </location>
</feature>
<reference evidence="2" key="2">
    <citation type="submission" date="2012-12" db="EMBL/GenBank/DDBJ databases">
        <authorList>
            <consortium name="WormBase Consortium"/>
            <person name="Ghedin E."/>
            <person name="Paulini M."/>
        </authorList>
    </citation>
    <scope>NUCLEOTIDE SEQUENCE</scope>
    <source>
        <strain evidence="2">FR3</strain>
    </source>
</reference>
<gene>
    <name evidence="2" type="primary">Bm11041</name>
    <name evidence="2" type="ORF">BM_Bm11041</name>
</gene>
<evidence type="ECO:0000256" key="1">
    <source>
        <dbReference type="SAM" id="Phobius"/>
    </source>
</evidence>